<reference evidence="1 2" key="1">
    <citation type="submission" date="2023-09" db="EMBL/GenBank/DDBJ databases">
        <authorList>
            <person name="Wang M."/>
        </authorList>
    </citation>
    <scope>NUCLEOTIDE SEQUENCE [LARGE SCALE GENOMIC DNA]</scope>
    <source>
        <strain evidence="1">GT-2023</strain>
        <tissue evidence="1">Liver</tissue>
    </source>
</reference>
<gene>
    <name evidence="1" type="ORF">QQF64_025665</name>
</gene>
<protein>
    <recommendedName>
        <fullName evidence="3">Secreted protein</fullName>
    </recommendedName>
</protein>
<organism evidence="1 2">
    <name type="scientific">Cirrhinus molitorella</name>
    <name type="common">mud carp</name>
    <dbReference type="NCBI Taxonomy" id="172907"/>
    <lineage>
        <taxon>Eukaryota</taxon>
        <taxon>Metazoa</taxon>
        <taxon>Chordata</taxon>
        <taxon>Craniata</taxon>
        <taxon>Vertebrata</taxon>
        <taxon>Euteleostomi</taxon>
        <taxon>Actinopterygii</taxon>
        <taxon>Neopterygii</taxon>
        <taxon>Teleostei</taxon>
        <taxon>Ostariophysi</taxon>
        <taxon>Cypriniformes</taxon>
        <taxon>Cyprinidae</taxon>
        <taxon>Labeoninae</taxon>
        <taxon>Labeonini</taxon>
        <taxon>Cirrhinus</taxon>
    </lineage>
</organism>
<evidence type="ECO:0000313" key="2">
    <source>
        <dbReference type="Proteomes" id="UP001558613"/>
    </source>
</evidence>
<dbReference type="EMBL" id="JAYMGO010000003">
    <property type="protein sequence ID" value="KAL1278992.1"/>
    <property type="molecule type" value="Genomic_DNA"/>
</dbReference>
<accession>A0ABR3NQ39</accession>
<comment type="caution">
    <text evidence="1">The sequence shown here is derived from an EMBL/GenBank/DDBJ whole genome shotgun (WGS) entry which is preliminary data.</text>
</comment>
<evidence type="ECO:0008006" key="3">
    <source>
        <dbReference type="Google" id="ProtNLM"/>
    </source>
</evidence>
<keyword evidence="2" id="KW-1185">Reference proteome</keyword>
<evidence type="ECO:0000313" key="1">
    <source>
        <dbReference type="EMBL" id="KAL1278992.1"/>
    </source>
</evidence>
<name>A0ABR3NQ39_9TELE</name>
<proteinExistence type="predicted"/>
<dbReference type="Proteomes" id="UP001558613">
    <property type="component" value="Unassembled WGS sequence"/>
</dbReference>
<sequence length="88" mass="10255">MATARLVLWSCRLHWRCNVSGVFSCDCRQSGANNRFVWTPNVLCVTKCIDQSQIRWTSGKRVQRKSISLNPILLFLIRELVNFDCQCY</sequence>